<organism evidence="2 3">
    <name type="scientific">Halogeometricum pallidum JCM 14848</name>
    <dbReference type="NCBI Taxonomy" id="1227487"/>
    <lineage>
        <taxon>Archaea</taxon>
        <taxon>Methanobacteriati</taxon>
        <taxon>Methanobacteriota</taxon>
        <taxon>Stenosarchaea group</taxon>
        <taxon>Halobacteria</taxon>
        <taxon>Halobacteriales</taxon>
        <taxon>Haloferacaceae</taxon>
        <taxon>Halogeometricum</taxon>
    </lineage>
</organism>
<dbReference type="AlphaFoldDB" id="M0CWG2"/>
<proteinExistence type="predicted"/>
<dbReference type="RefSeq" id="WP_008389634.1">
    <property type="nucleotide sequence ID" value="NZ_AOIV01000042.1"/>
</dbReference>
<gene>
    <name evidence="2" type="ORF">C474_19165</name>
</gene>
<dbReference type="InterPro" id="IPR008634">
    <property type="entry name" value="Gas-vesicle_GvpO"/>
</dbReference>
<feature type="compositionally biased region" description="Basic and acidic residues" evidence="1">
    <location>
        <begin position="11"/>
        <end position="20"/>
    </location>
</feature>
<feature type="compositionally biased region" description="Acidic residues" evidence="1">
    <location>
        <begin position="86"/>
        <end position="101"/>
    </location>
</feature>
<evidence type="ECO:0000313" key="2">
    <source>
        <dbReference type="EMBL" id="ELZ26792.1"/>
    </source>
</evidence>
<dbReference type="GO" id="GO:0031412">
    <property type="term" value="P:gas vesicle organization"/>
    <property type="evidence" value="ECO:0007669"/>
    <property type="project" value="InterPro"/>
</dbReference>
<feature type="region of interest" description="Disordered" evidence="1">
    <location>
        <begin position="1"/>
        <end position="125"/>
    </location>
</feature>
<dbReference type="Proteomes" id="UP000011513">
    <property type="component" value="Unassembled WGS sequence"/>
</dbReference>
<comment type="caution">
    <text evidence="2">The sequence shown here is derived from an EMBL/GenBank/DDBJ whole genome shotgun (WGS) entry which is preliminary data.</text>
</comment>
<dbReference type="InterPro" id="IPR054824">
    <property type="entry name" value="GvpO-like_N"/>
</dbReference>
<dbReference type="EMBL" id="AOIV01000042">
    <property type="protein sequence ID" value="ELZ26792.1"/>
    <property type="molecule type" value="Genomic_DNA"/>
</dbReference>
<evidence type="ECO:0000256" key="1">
    <source>
        <dbReference type="SAM" id="MobiDB-lite"/>
    </source>
</evidence>
<sequence length="202" mass="22673">MPDQCRAVTEGGERCSRPAKENGFCHQHGPENETVDEADAAETTDADEDDEREDSNVPEDTDSEEETESADSTESESDSDSRNESESEEEEETEETDDEKSQDETHSDSASDSEEPSNIVTVRNRVRDQVPQLIGRELDGVTSLMQGEEGWVATVELIERRSVPDTQDIIGQYEVSLTDDGVIHEYRRLETYRRADGSDYET</sequence>
<evidence type="ECO:0000313" key="3">
    <source>
        <dbReference type="Proteomes" id="UP000011513"/>
    </source>
</evidence>
<dbReference type="Pfam" id="PF19067">
    <property type="entry name" value="DUF5763"/>
    <property type="match status" value="1"/>
</dbReference>
<keyword evidence="3" id="KW-1185">Reference proteome</keyword>
<protein>
    <submittedName>
        <fullName evidence="2">Gas vesicle synthesis family protein</fullName>
    </submittedName>
</protein>
<reference evidence="2 3" key="1">
    <citation type="journal article" date="2014" name="PLoS Genet.">
        <title>Phylogenetically driven sequencing of extremely halophilic archaea reveals strategies for static and dynamic osmo-response.</title>
        <authorList>
            <person name="Becker E.A."/>
            <person name="Seitzer P.M."/>
            <person name="Tritt A."/>
            <person name="Larsen D."/>
            <person name="Krusor M."/>
            <person name="Yao A.I."/>
            <person name="Wu D."/>
            <person name="Madern D."/>
            <person name="Eisen J.A."/>
            <person name="Darling A.E."/>
            <person name="Facciotti M.T."/>
        </authorList>
    </citation>
    <scope>NUCLEOTIDE SEQUENCE [LARGE SCALE GENOMIC DNA]</scope>
    <source>
        <strain evidence="2 3">JCM 14848</strain>
    </source>
</reference>
<dbReference type="eggNOG" id="arCOG04040">
    <property type="taxonomic scope" value="Archaea"/>
</dbReference>
<feature type="compositionally biased region" description="Acidic residues" evidence="1">
    <location>
        <begin position="33"/>
        <end position="78"/>
    </location>
</feature>
<dbReference type="Pfam" id="PF05800">
    <property type="entry name" value="GvpO"/>
    <property type="match status" value="1"/>
</dbReference>
<accession>M0CWG2</accession>
<dbReference type="InterPro" id="IPR043914">
    <property type="entry name" value="DUF5763"/>
</dbReference>
<name>M0CWG2_HALPD</name>
<dbReference type="NCBIfam" id="NF045806">
    <property type="entry name" value="GvpO_arch_Nterm"/>
    <property type="match status" value="1"/>
</dbReference>
<dbReference type="InParanoid" id="M0CWG2"/>
<dbReference type="OrthoDB" id="205220at2157"/>